<dbReference type="Proteomes" id="UP001500742">
    <property type="component" value="Unassembled WGS sequence"/>
</dbReference>
<organism evidence="2 3">
    <name type="scientific">Mucilaginibacter dorajii</name>
    <dbReference type="NCBI Taxonomy" id="692994"/>
    <lineage>
        <taxon>Bacteria</taxon>
        <taxon>Pseudomonadati</taxon>
        <taxon>Bacteroidota</taxon>
        <taxon>Sphingobacteriia</taxon>
        <taxon>Sphingobacteriales</taxon>
        <taxon>Sphingobacteriaceae</taxon>
        <taxon>Mucilaginibacter</taxon>
    </lineage>
</organism>
<dbReference type="InterPro" id="IPR036457">
    <property type="entry name" value="PPM-type-like_dom_sf"/>
</dbReference>
<dbReference type="SUPFAM" id="SSF81606">
    <property type="entry name" value="PP2C-like"/>
    <property type="match status" value="1"/>
</dbReference>
<comment type="caution">
    <text evidence="2">The sequence shown here is derived from an EMBL/GenBank/DDBJ whole genome shotgun (WGS) entry which is preliminary data.</text>
</comment>
<protein>
    <submittedName>
        <fullName evidence="2">PP2C family serine/threonine-protein phosphatase</fullName>
    </submittedName>
</protein>
<name>A0ABP7QPW0_9SPHI</name>
<dbReference type="RefSeq" id="WP_259089275.1">
    <property type="nucleotide sequence ID" value="NZ_JANTYS010000005.1"/>
</dbReference>
<reference evidence="3" key="1">
    <citation type="journal article" date="2019" name="Int. J. Syst. Evol. Microbiol.">
        <title>The Global Catalogue of Microorganisms (GCM) 10K type strain sequencing project: providing services to taxonomists for standard genome sequencing and annotation.</title>
        <authorList>
            <consortium name="The Broad Institute Genomics Platform"/>
            <consortium name="The Broad Institute Genome Sequencing Center for Infectious Disease"/>
            <person name="Wu L."/>
            <person name="Ma J."/>
        </authorList>
    </citation>
    <scope>NUCLEOTIDE SEQUENCE [LARGE SCALE GENOMIC DNA]</scope>
    <source>
        <strain evidence="3">JCM 16601</strain>
    </source>
</reference>
<dbReference type="Gene3D" id="3.60.40.10">
    <property type="entry name" value="PPM-type phosphatase domain"/>
    <property type="match status" value="1"/>
</dbReference>
<feature type="domain" description="PPM-type phosphatase" evidence="1">
    <location>
        <begin position="11"/>
        <end position="224"/>
    </location>
</feature>
<dbReference type="EMBL" id="BAAAZC010000029">
    <property type="protein sequence ID" value="GAA3985801.1"/>
    <property type="molecule type" value="Genomic_DNA"/>
</dbReference>
<evidence type="ECO:0000313" key="2">
    <source>
        <dbReference type="EMBL" id="GAA3985801.1"/>
    </source>
</evidence>
<dbReference type="Pfam" id="PF13672">
    <property type="entry name" value="PP2C_2"/>
    <property type="match status" value="1"/>
</dbReference>
<proteinExistence type="predicted"/>
<sequence length="260" mass="28553">MIWKVIAQSVIGSSHVAGGKSCEDAVHYCQILLPDGDEALIGFVSDGAGSAIYAAEASATAVKQGAEILSGWIAAEKEIDDTALVELAEQIYDQLNGLAKEKEVPLNEFSCTLLGFVLLPQKACFMQIGDGAIARNDGNGYFTHLWWPHNGEYQNTTTFLIDDPNLRNLNTKLIQESITEVALFTDGLQMLALNNETETVHQPFLNDLFKVLRMTESREHIDILNNRLAGYLASDTINSRTDDDKTLLLATRLTHGKQVV</sequence>
<evidence type="ECO:0000313" key="3">
    <source>
        <dbReference type="Proteomes" id="UP001500742"/>
    </source>
</evidence>
<keyword evidence="3" id="KW-1185">Reference proteome</keyword>
<dbReference type="InterPro" id="IPR001932">
    <property type="entry name" value="PPM-type_phosphatase-like_dom"/>
</dbReference>
<accession>A0ABP7QPW0</accession>
<evidence type="ECO:0000259" key="1">
    <source>
        <dbReference type="Pfam" id="PF13672"/>
    </source>
</evidence>
<gene>
    <name evidence="2" type="ORF">GCM10022210_42570</name>
</gene>